<evidence type="ECO:0000256" key="5">
    <source>
        <dbReference type="SAM" id="MobiDB-lite"/>
    </source>
</evidence>
<evidence type="ECO:0000256" key="4">
    <source>
        <dbReference type="PROSITE-ProRule" id="PRU01100"/>
    </source>
</evidence>
<evidence type="ECO:0000256" key="6">
    <source>
        <dbReference type="SAM" id="Phobius"/>
    </source>
</evidence>
<sequence length="523" mass="55524">MSDIIRSSSAWWAQSSKHARMTAVGTTAIVLVLGLITWTVWASPSGPVSTAVHQALGVPTPKKKPTAAELQTKLTAAQREIWSLQGQLDSSTAQAGSRADQIAALKAQLADLQAQLGDAGSGGSTVARGASDTGSGSSGAGGGSGSGNGSSAAGGSGSGGTSGSGGGSGSSGGGGSAVTDPNTGPSKDPDAETPVSTPTKAEILGQTSRWYGLYTAQSPFNWAEYDEVSRQVGTATNMVGFFQGFDQDFNQNAVQRAWANGRLPMMTWESVPAQTGNDEPYVEGYTNADIVSGKFDAYLTAYAKALAANAQPLVIRFDHEMNGQWYNWSESTKQQNDPGSYVAMWKHVWQVFQDNGANDYAIWNWSPSRIDKLGNTKYQTLDYMANYYPGADYVDWVGMSGYYRDASEQPTFENTFGATLDQIRQIAPGKGIVLNEIGATETGGSVSDSQKSKWITSLFDALADPANDDVIGFAYFSEVATTIVDGKRTTNDWRLNSRSDSLAAFAEGIRRSDIDYDLQEVKQ</sequence>
<proteinExistence type="inferred from homology"/>
<evidence type="ECO:0000256" key="2">
    <source>
        <dbReference type="ARBA" id="ARBA00022801"/>
    </source>
</evidence>
<gene>
    <name evidence="8" type="ORF">KHB02_19020</name>
</gene>
<evidence type="ECO:0000256" key="1">
    <source>
        <dbReference type="ARBA" id="ARBA00007754"/>
    </source>
</evidence>
<feature type="domain" description="GH26" evidence="7">
    <location>
        <begin position="192"/>
        <end position="499"/>
    </location>
</feature>
<feature type="active site" description="Proton donor" evidence="4">
    <location>
        <position position="320"/>
    </location>
</feature>
<dbReference type="AlphaFoldDB" id="A0A942Y9I3"/>
<feature type="active site" description="Nucleophile" evidence="4">
    <location>
        <position position="436"/>
    </location>
</feature>
<dbReference type="GO" id="GO:0006080">
    <property type="term" value="P:substituted mannan metabolic process"/>
    <property type="evidence" value="ECO:0007669"/>
    <property type="project" value="InterPro"/>
</dbReference>
<dbReference type="GO" id="GO:0016985">
    <property type="term" value="F:mannan endo-1,4-beta-mannosidase activity"/>
    <property type="evidence" value="ECO:0007669"/>
    <property type="project" value="InterPro"/>
</dbReference>
<dbReference type="SUPFAM" id="SSF51445">
    <property type="entry name" value="(Trans)glycosidases"/>
    <property type="match status" value="1"/>
</dbReference>
<protein>
    <recommendedName>
        <fullName evidence="7">GH26 domain-containing protein</fullName>
    </recommendedName>
</protein>
<dbReference type="InterPro" id="IPR022790">
    <property type="entry name" value="GH26_dom"/>
</dbReference>
<name>A0A942Y9I3_9BACI</name>
<dbReference type="EMBL" id="JAGYPE010000003">
    <property type="protein sequence ID" value="MBS4183487.1"/>
    <property type="molecule type" value="Genomic_DNA"/>
</dbReference>
<dbReference type="InterPro" id="IPR017853">
    <property type="entry name" value="GH"/>
</dbReference>
<dbReference type="Pfam" id="PF02156">
    <property type="entry name" value="Glyco_hydro_26"/>
    <property type="match status" value="1"/>
</dbReference>
<dbReference type="InterPro" id="IPR000805">
    <property type="entry name" value="Glyco_hydro_26"/>
</dbReference>
<dbReference type="PANTHER" id="PTHR40079:SF4">
    <property type="entry name" value="GH26 DOMAIN-CONTAINING PROTEIN-RELATED"/>
    <property type="match status" value="1"/>
</dbReference>
<feature type="compositionally biased region" description="Gly residues" evidence="5">
    <location>
        <begin position="136"/>
        <end position="176"/>
    </location>
</feature>
<dbReference type="PROSITE" id="PS51764">
    <property type="entry name" value="GH26"/>
    <property type="match status" value="1"/>
</dbReference>
<keyword evidence="6" id="KW-0812">Transmembrane</keyword>
<keyword evidence="6" id="KW-0472">Membrane</keyword>
<organism evidence="8">
    <name type="scientific">Neobacillus citreus</name>
    <dbReference type="NCBI Taxonomy" id="2833578"/>
    <lineage>
        <taxon>Bacteria</taxon>
        <taxon>Bacillati</taxon>
        <taxon>Bacillota</taxon>
        <taxon>Bacilli</taxon>
        <taxon>Bacillales</taxon>
        <taxon>Bacillaceae</taxon>
        <taxon>Neobacillus</taxon>
    </lineage>
</organism>
<keyword evidence="3 4" id="KW-0326">Glycosidase</keyword>
<comment type="caution">
    <text evidence="8">The sequence shown here is derived from an EMBL/GenBank/DDBJ whole genome shotgun (WGS) entry which is preliminary data.</text>
</comment>
<comment type="similarity">
    <text evidence="1 4">Belongs to the glycosyl hydrolase 26 family.</text>
</comment>
<reference evidence="8" key="1">
    <citation type="submission" date="2021-05" db="EMBL/GenBank/DDBJ databases">
        <title>Novel Bacillus species.</title>
        <authorList>
            <person name="Liu G."/>
        </authorList>
    </citation>
    <scope>NUCLEOTIDE SEQUENCE</scope>
    <source>
        <strain evidence="8">FJAT-50051</strain>
    </source>
</reference>
<dbReference type="PANTHER" id="PTHR40079">
    <property type="entry name" value="MANNAN ENDO-1,4-BETA-MANNOSIDASE E-RELATED"/>
    <property type="match status" value="1"/>
</dbReference>
<feature type="region of interest" description="Disordered" evidence="5">
    <location>
        <begin position="117"/>
        <end position="200"/>
    </location>
</feature>
<evidence type="ECO:0000313" key="8">
    <source>
        <dbReference type="EMBL" id="MBS4183487.1"/>
    </source>
</evidence>
<evidence type="ECO:0000259" key="7">
    <source>
        <dbReference type="PROSITE" id="PS51764"/>
    </source>
</evidence>
<dbReference type="Gene3D" id="3.20.20.80">
    <property type="entry name" value="Glycosidases"/>
    <property type="match status" value="1"/>
</dbReference>
<feature type="transmembrane region" description="Helical" evidence="6">
    <location>
        <begin position="21"/>
        <end position="41"/>
    </location>
</feature>
<keyword evidence="2 4" id="KW-0378">Hydrolase</keyword>
<keyword evidence="6" id="KW-1133">Transmembrane helix</keyword>
<evidence type="ECO:0000256" key="3">
    <source>
        <dbReference type="ARBA" id="ARBA00023295"/>
    </source>
</evidence>
<accession>A0A942Y9I3</accession>